<dbReference type="SUPFAM" id="SSF56784">
    <property type="entry name" value="HAD-like"/>
    <property type="match status" value="1"/>
</dbReference>
<dbReference type="GO" id="GO:0036424">
    <property type="term" value="F:L-phosphoserine phosphatase activity"/>
    <property type="evidence" value="ECO:0007669"/>
    <property type="project" value="TreeGrafter"/>
</dbReference>
<dbReference type="InterPro" id="IPR023214">
    <property type="entry name" value="HAD_sf"/>
</dbReference>
<dbReference type="NCBIfam" id="TIGR01488">
    <property type="entry name" value="HAD-SF-IB"/>
    <property type="match status" value="1"/>
</dbReference>
<dbReference type="InterPro" id="IPR050582">
    <property type="entry name" value="HAD-like_SerB"/>
</dbReference>
<dbReference type="Gene3D" id="3.40.50.1000">
    <property type="entry name" value="HAD superfamily/HAD-like"/>
    <property type="match status" value="1"/>
</dbReference>
<name>A0A7G9TD16_PSEMX</name>
<dbReference type="GeneID" id="81469455"/>
<keyword evidence="1" id="KW-0378">Hydrolase</keyword>
<dbReference type="Gene3D" id="1.20.1440.100">
    <property type="entry name" value="SG protein - dephosphorylation function"/>
    <property type="match status" value="1"/>
</dbReference>
<reference evidence="1 2" key="1">
    <citation type="submission" date="2020-08" db="EMBL/GenBank/DDBJ databases">
        <title>Streptomycin Non-resistant strain, P. mexicana.</title>
        <authorList>
            <person name="Ganesh-Kumar S."/>
            <person name="Zhe T."/>
            <person name="Yu Z."/>
            <person name="Min Y."/>
        </authorList>
    </citation>
    <scope>NUCLEOTIDE SEQUENCE [LARGE SCALE GENOMIC DNA]</scope>
    <source>
        <strain evidence="1 2">GTZY2</strain>
    </source>
</reference>
<dbReference type="GO" id="GO:0000287">
    <property type="term" value="F:magnesium ion binding"/>
    <property type="evidence" value="ECO:0007669"/>
    <property type="project" value="TreeGrafter"/>
</dbReference>
<dbReference type="EMBL" id="CP060731">
    <property type="protein sequence ID" value="QNN77991.1"/>
    <property type="molecule type" value="Genomic_DNA"/>
</dbReference>
<dbReference type="PANTHER" id="PTHR43344:SF14">
    <property type="entry name" value="HAD-IB FAMILY HYDROLASE"/>
    <property type="match status" value="1"/>
</dbReference>
<evidence type="ECO:0000313" key="2">
    <source>
        <dbReference type="Proteomes" id="UP000515838"/>
    </source>
</evidence>
<dbReference type="NCBIfam" id="TIGR01490">
    <property type="entry name" value="HAD-SF-IB-hyp1"/>
    <property type="match status" value="1"/>
</dbReference>
<evidence type="ECO:0000313" key="1">
    <source>
        <dbReference type="EMBL" id="QNN77991.1"/>
    </source>
</evidence>
<dbReference type="Pfam" id="PF12710">
    <property type="entry name" value="HAD"/>
    <property type="match status" value="1"/>
</dbReference>
<proteinExistence type="predicted"/>
<sequence>MPDLALFDFDGTLTTRETFPAFMRYAVARPRLLAGGVLLAPVVFGYRRGWVAGNPTRASIVQMGLRGVDAERLRAQGSAFARDVLPGVLRQEAMARLAWHRQRGDRVVVVSGGLDVYLAPWCAGQGVELLCSVLAERGGRITGYAGPQCVGEEKVRRVHTLCDPRAYAAIHAYGDTHEDQAMLAMAHHRTYRGHVVA</sequence>
<gene>
    <name evidence="1" type="ORF">IAE60_00670</name>
</gene>
<dbReference type="InterPro" id="IPR006385">
    <property type="entry name" value="HAD_hydro_SerB1"/>
</dbReference>
<dbReference type="PANTHER" id="PTHR43344">
    <property type="entry name" value="PHOSPHOSERINE PHOSPHATASE"/>
    <property type="match status" value="1"/>
</dbReference>
<dbReference type="GO" id="GO:0006564">
    <property type="term" value="P:L-serine biosynthetic process"/>
    <property type="evidence" value="ECO:0007669"/>
    <property type="project" value="TreeGrafter"/>
</dbReference>
<accession>A0A7G9TD16</accession>
<protein>
    <submittedName>
        <fullName evidence="1">HAD-IB family hydrolase</fullName>
    </submittedName>
</protein>
<organism evidence="1 2">
    <name type="scientific">Pseudoxanthomonas mexicana</name>
    <dbReference type="NCBI Taxonomy" id="128785"/>
    <lineage>
        <taxon>Bacteria</taxon>
        <taxon>Pseudomonadati</taxon>
        <taxon>Pseudomonadota</taxon>
        <taxon>Gammaproteobacteria</taxon>
        <taxon>Lysobacterales</taxon>
        <taxon>Lysobacteraceae</taxon>
        <taxon>Pseudoxanthomonas</taxon>
    </lineage>
</organism>
<dbReference type="Proteomes" id="UP000515838">
    <property type="component" value="Chromosome"/>
</dbReference>
<dbReference type="AlphaFoldDB" id="A0A7G9TD16"/>
<dbReference type="RefSeq" id="WP_187573469.1">
    <property type="nucleotide sequence ID" value="NZ_CP060731.1"/>
</dbReference>
<dbReference type="InterPro" id="IPR036412">
    <property type="entry name" value="HAD-like_sf"/>
</dbReference>
<dbReference type="GO" id="GO:0005737">
    <property type="term" value="C:cytoplasm"/>
    <property type="evidence" value="ECO:0007669"/>
    <property type="project" value="TreeGrafter"/>
</dbReference>